<accession>A0AAX3X414</accession>
<dbReference type="Pfam" id="PF14158">
    <property type="entry name" value="YndJ"/>
    <property type="match status" value="1"/>
</dbReference>
<feature type="transmembrane region" description="Helical" evidence="1">
    <location>
        <begin position="272"/>
        <end position="290"/>
    </location>
</feature>
<feature type="transmembrane region" description="Helical" evidence="1">
    <location>
        <begin position="12"/>
        <end position="28"/>
    </location>
</feature>
<sequence>MLVNLRNNLGKPVILFGFILAAICFGFSEQPTFILLLTIAQLIFIPALIKMVVDLPRGGDAIIAVMMIAVTMLHWWTEGWLAIVLALIYVIYTVFIASLGVNRFLQRGFTNIAEISIDIGLMYLFIGGLWFFAFIAKIDTGFPPLITWLTAIHFHYSACLLVISLGLFGRIHQSRLFNGIIVVIWSGPFLVALGITFSKILEVFSVGLYIIAIYGLFILALKTKLPAIQGLLLRISYGSLCITILWSIMYALSNLLGHSFVGIPEMLKFHGVINGVFFGAVGVLAWAIAVPKRTHEPVQFPVSQIRGKLREQNDPHPGLVDALHDFVDTTRLSPAIPHFYEQTEQYRLKASVKWKAWFKPFALIYQGFSRYIQQLNLPLSSQQIEMTGRIIKVDEQQDGRPAPRAWIRAIDKQTTFVAIYSQHTTDQITYMNIALPLPFSTMIGVLYLYEENGCLHLTSAHDGDAGIYLAIHRFLFQLPLQEHFVITAKNELLTAVHKMRIFGLPFLQIDYQIEKK</sequence>
<dbReference type="EMBL" id="CP126101">
    <property type="protein sequence ID" value="WHY53793.1"/>
    <property type="molecule type" value="Genomic_DNA"/>
</dbReference>
<evidence type="ECO:0000313" key="2">
    <source>
        <dbReference type="EMBL" id="WHY53793.1"/>
    </source>
</evidence>
<dbReference type="RefSeq" id="WP_283872252.1">
    <property type="nucleotide sequence ID" value="NZ_CP126101.1"/>
</dbReference>
<feature type="transmembrane region" description="Helical" evidence="1">
    <location>
        <begin position="83"/>
        <end position="105"/>
    </location>
</feature>
<feature type="transmembrane region" description="Helical" evidence="1">
    <location>
        <begin position="148"/>
        <end position="169"/>
    </location>
</feature>
<feature type="transmembrane region" description="Helical" evidence="1">
    <location>
        <begin position="60"/>
        <end position="77"/>
    </location>
</feature>
<name>A0AAX3X414_9BACI</name>
<evidence type="ECO:0000313" key="3">
    <source>
        <dbReference type="Proteomes" id="UP001178322"/>
    </source>
</evidence>
<feature type="transmembrane region" description="Helical" evidence="1">
    <location>
        <begin position="203"/>
        <end position="221"/>
    </location>
</feature>
<keyword evidence="1" id="KW-0812">Transmembrane</keyword>
<dbReference type="Proteomes" id="UP001178322">
    <property type="component" value="Chromosome"/>
</dbReference>
<feature type="transmembrane region" description="Helical" evidence="1">
    <location>
        <begin position="233"/>
        <end position="252"/>
    </location>
</feature>
<feature type="transmembrane region" description="Helical" evidence="1">
    <location>
        <begin position="117"/>
        <end position="136"/>
    </location>
</feature>
<gene>
    <name evidence="2" type="ORF">QNH24_11315</name>
</gene>
<keyword evidence="1" id="KW-1133">Transmembrane helix</keyword>
<evidence type="ECO:0000256" key="1">
    <source>
        <dbReference type="SAM" id="Phobius"/>
    </source>
</evidence>
<protein>
    <submittedName>
        <fullName evidence="2">YndJ family protein</fullName>
    </submittedName>
</protein>
<dbReference type="InterPro" id="IPR025450">
    <property type="entry name" value="YndJ-like"/>
</dbReference>
<reference evidence="2" key="1">
    <citation type="submission" date="2023-05" db="EMBL/GenBank/DDBJ databases">
        <title>Comparative genomics of Bacillaceae isolates and their secondary metabolite potential.</title>
        <authorList>
            <person name="Song L."/>
            <person name="Nielsen L.J."/>
            <person name="Mohite O."/>
            <person name="Xu X."/>
            <person name="Weber T."/>
            <person name="Kovacs A.T."/>
        </authorList>
    </citation>
    <scope>NUCLEOTIDE SEQUENCE</scope>
    <source>
        <strain evidence="2">LY1</strain>
    </source>
</reference>
<dbReference type="AlphaFoldDB" id="A0AAX3X414"/>
<feature type="transmembrane region" description="Helical" evidence="1">
    <location>
        <begin position="176"/>
        <end position="197"/>
    </location>
</feature>
<proteinExistence type="predicted"/>
<organism evidence="2 3">
    <name type="scientific">Lysinibacillus pakistanensis</name>
    <dbReference type="NCBI Taxonomy" id="759811"/>
    <lineage>
        <taxon>Bacteria</taxon>
        <taxon>Bacillati</taxon>
        <taxon>Bacillota</taxon>
        <taxon>Bacilli</taxon>
        <taxon>Bacillales</taxon>
        <taxon>Bacillaceae</taxon>
        <taxon>Lysinibacillus</taxon>
    </lineage>
</organism>
<keyword evidence="1" id="KW-0472">Membrane</keyword>